<evidence type="ECO:0000313" key="3">
    <source>
        <dbReference type="EMBL" id="MUK47905.1"/>
    </source>
</evidence>
<dbReference type="EMBL" id="BJTZ01000001">
    <property type="protein sequence ID" value="GEK12134.1"/>
    <property type="molecule type" value="Genomic_DNA"/>
</dbReference>
<reference evidence="1 4" key="1">
    <citation type="submission" date="2019-07" db="EMBL/GenBank/DDBJ databases">
        <title>Whole genome shotgun sequence of Aliivibrio fischeri NBRC 101058.</title>
        <authorList>
            <person name="Hosoyama A."/>
            <person name="Uohara A."/>
            <person name="Ohji S."/>
            <person name="Ichikawa N."/>
        </authorList>
    </citation>
    <scope>NUCLEOTIDE SEQUENCE [LARGE SCALE GENOMIC DNA]</scope>
    <source>
        <strain evidence="1 4">NBRC 101058</strain>
    </source>
</reference>
<dbReference type="GeneID" id="54166568"/>
<evidence type="ECO:0000313" key="1">
    <source>
        <dbReference type="EMBL" id="GEK12134.1"/>
    </source>
</evidence>
<dbReference type="RefSeq" id="WP_011263582.1">
    <property type="nucleotide sequence ID" value="NZ_BJTZ01000001.1"/>
</dbReference>
<dbReference type="AlphaFoldDB" id="A0A1B9P6P3"/>
<organism evidence="3 6">
    <name type="scientific">Aliivibrio fischeri</name>
    <name type="common">Vibrio fischeri</name>
    <dbReference type="NCBI Taxonomy" id="668"/>
    <lineage>
        <taxon>Bacteria</taxon>
        <taxon>Pseudomonadati</taxon>
        <taxon>Pseudomonadota</taxon>
        <taxon>Gammaproteobacteria</taxon>
        <taxon>Vibrionales</taxon>
        <taxon>Vibrionaceae</taxon>
        <taxon>Aliivibrio</taxon>
    </lineage>
</organism>
<dbReference type="EMBL" id="WOBN01000003">
    <property type="protein sequence ID" value="MUK47905.1"/>
    <property type="molecule type" value="Genomic_DNA"/>
</dbReference>
<reference evidence="5 6" key="2">
    <citation type="submission" date="2019-11" db="EMBL/GenBank/DDBJ databases">
        <title>Using colonization assays and comparative genomics to discover symbiosis behaviors and factors in Vibrio fischeri.</title>
        <authorList>
            <person name="Bongrand C."/>
            <person name="Moriano-Gutierrez S."/>
            <person name="Arevalo P."/>
            <person name="Mcfall-Ngai M."/>
            <person name="Visick K."/>
            <person name="Polz M.F."/>
            <person name="Ruby E.G."/>
        </authorList>
    </citation>
    <scope>NUCLEOTIDE SEQUENCE [LARGE SCALE GENOMIC DNA]</scope>
    <source>
        <strain evidence="2">Emors.3.2</strain>
        <strain evidence="5">emors.3.2</strain>
        <strain evidence="6">emors.4.1</strain>
        <strain evidence="3">Emors.4.1</strain>
    </source>
</reference>
<dbReference type="Proteomes" id="UP000435323">
    <property type="component" value="Unassembled WGS sequence"/>
</dbReference>
<protein>
    <submittedName>
        <fullName evidence="3">Uncharacterized protein</fullName>
    </submittedName>
</protein>
<gene>
    <name evidence="1" type="ORF">AFI02nite_01700</name>
    <name evidence="2" type="ORF">GNP77_06730</name>
    <name evidence="3" type="ORF">GNP88_01760</name>
</gene>
<dbReference type="EMBL" id="WOBO01000005">
    <property type="protein sequence ID" value="MUK45075.1"/>
    <property type="molecule type" value="Genomic_DNA"/>
</dbReference>
<dbReference type="Proteomes" id="UP000321787">
    <property type="component" value="Unassembled WGS sequence"/>
</dbReference>
<name>A0A1B9P6P3_ALIFS</name>
<evidence type="ECO:0000313" key="2">
    <source>
        <dbReference type="EMBL" id="MUK45075.1"/>
    </source>
</evidence>
<sequence>MSNNYLDKIKYREEMELEWLDAIEAGLYFHNSMEVECDLDATLND</sequence>
<evidence type="ECO:0000313" key="5">
    <source>
        <dbReference type="Proteomes" id="UP000435323"/>
    </source>
</evidence>
<dbReference type="Proteomes" id="UP000448038">
    <property type="component" value="Unassembled WGS sequence"/>
</dbReference>
<evidence type="ECO:0000313" key="4">
    <source>
        <dbReference type="Proteomes" id="UP000321787"/>
    </source>
</evidence>
<proteinExistence type="predicted"/>
<evidence type="ECO:0000313" key="6">
    <source>
        <dbReference type="Proteomes" id="UP000448038"/>
    </source>
</evidence>
<comment type="caution">
    <text evidence="3">The sequence shown here is derived from an EMBL/GenBank/DDBJ whole genome shotgun (WGS) entry which is preliminary data.</text>
</comment>
<accession>A0A1B9P6P3</accession>